<dbReference type="InterPro" id="IPR002364">
    <property type="entry name" value="Quin_OxRdtase/zeta-crystal_CS"/>
</dbReference>
<organism evidence="2 3">
    <name type="scientific">Aeromicrobium marinum DSM 15272</name>
    <dbReference type="NCBI Taxonomy" id="585531"/>
    <lineage>
        <taxon>Bacteria</taxon>
        <taxon>Bacillati</taxon>
        <taxon>Actinomycetota</taxon>
        <taxon>Actinomycetes</taxon>
        <taxon>Propionibacteriales</taxon>
        <taxon>Nocardioidaceae</taxon>
        <taxon>Aeromicrobium</taxon>
    </lineage>
</organism>
<dbReference type="PANTHER" id="PTHR43677:SF4">
    <property type="entry name" value="QUINONE OXIDOREDUCTASE-LIKE PROTEIN 2"/>
    <property type="match status" value="1"/>
</dbReference>
<dbReference type="GO" id="GO:0008270">
    <property type="term" value="F:zinc ion binding"/>
    <property type="evidence" value="ECO:0007669"/>
    <property type="project" value="InterPro"/>
</dbReference>
<dbReference type="OrthoDB" id="4190732at2"/>
<dbReference type="InterPro" id="IPR036291">
    <property type="entry name" value="NAD(P)-bd_dom_sf"/>
</dbReference>
<dbReference type="SMART" id="SM00829">
    <property type="entry name" value="PKS_ER"/>
    <property type="match status" value="1"/>
</dbReference>
<gene>
    <name evidence="2" type="ORF">HMPREF0063_12658</name>
</gene>
<dbReference type="GO" id="GO:0016491">
    <property type="term" value="F:oxidoreductase activity"/>
    <property type="evidence" value="ECO:0007669"/>
    <property type="project" value="InterPro"/>
</dbReference>
<dbReference type="PANTHER" id="PTHR43677">
    <property type="entry name" value="SHORT-CHAIN DEHYDROGENASE/REDUCTASE"/>
    <property type="match status" value="1"/>
</dbReference>
<feature type="domain" description="Enoyl reductase (ER)" evidence="1">
    <location>
        <begin position="7"/>
        <end position="315"/>
    </location>
</feature>
<dbReference type="PROSITE" id="PS01162">
    <property type="entry name" value="QOR_ZETA_CRYSTAL"/>
    <property type="match status" value="1"/>
</dbReference>
<protein>
    <submittedName>
        <fullName evidence="2">GroES-like protein</fullName>
    </submittedName>
</protein>
<evidence type="ECO:0000313" key="2">
    <source>
        <dbReference type="EMBL" id="EFQ82134.1"/>
    </source>
</evidence>
<proteinExistence type="predicted"/>
<reference evidence="2" key="1">
    <citation type="submission" date="2010-08" db="EMBL/GenBank/DDBJ databases">
        <authorList>
            <person name="Muzny D."/>
            <person name="Qin X."/>
            <person name="Buhay C."/>
            <person name="Dugan-Rocha S."/>
            <person name="Ding Y."/>
            <person name="Chen G."/>
            <person name="Hawes A."/>
            <person name="Holder M."/>
            <person name="Jhangiani S."/>
            <person name="Johnson A."/>
            <person name="Khan Z."/>
            <person name="Li Z."/>
            <person name="Liu W."/>
            <person name="Liu X."/>
            <person name="Perez L."/>
            <person name="Shen H."/>
            <person name="Wang Q."/>
            <person name="Watt J."/>
            <person name="Xi L."/>
            <person name="Xin Y."/>
            <person name="Zhou J."/>
            <person name="Deng J."/>
            <person name="Jiang H."/>
            <person name="Liu Y."/>
            <person name="Qu J."/>
            <person name="Song X.-Z."/>
            <person name="Zhang L."/>
            <person name="Villasana D."/>
            <person name="Johnson A."/>
            <person name="Liu J."/>
            <person name="Liyanage D."/>
            <person name="Lorensuhewa L."/>
            <person name="Robinson T."/>
            <person name="Song A."/>
            <person name="Song B.-B."/>
            <person name="Dinh H."/>
            <person name="Thornton R."/>
            <person name="Coyle M."/>
            <person name="Francisco L."/>
            <person name="Jackson L."/>
            <person name="Javaid M."/>
            <person name="Korchina V."/>
            <person name="Kovar C."/>
            <person name="Mata R."/>
            <person name="Mathew T."/>
            <person name="Ngo R."/>
            <person name="Nguyen L."/>
            <person name="Nguyen N."/>
            <person name="Okwuonu G."/>
            <person name="Ongeri F."/>
            <person name="Pham C."/>
            <person name="Simmons D."/>
            <person name="Wilczek-Boney K."/>
            <person name="Hale W."/>
            <person name="Jakkamsetti A."/>
            <person name="Pham P."/>
            <person name="Ruth R."/>
            <person name="San Lucas F."/>
            <person name="Warren J."/>
            <person name="Zhang J."/>
            <person name="Zhao Z."/>
            <person name="Zhou C."/>
            <person name="Zhu D."/>
            <person name="Lee S."/>
            <person name="Bess C."/>
            <person name="Blankenburg K."/>
            <person name="Forbes L."/>
            <person name="Fu Q."/>
            <person name="Gubbala S."/>
            <person name="Hirani K."/>
            <person name="Jayaseelan J.C."/>
            <person name="Lara F."/>
            <person name="Munidasa M."/>
            <person name="Palculict T."/>
            <person name="Patil S."/>
            <person name="Pu L.-L."/>
            <person name="Saada N."/>
            <person name="Tang L."/>
            <person name="Weissenberger G."/>
            <person name="Zhu Y."/>
            <person name="Hemphill L."/>
            <person name="Shang Y."/>
            <person name="Youmans B."/>
            <person name="Ayvaz T."/>
            <person name="Ross M."/>
            <person name="Santibanez J."/>
            <person name="Aqrawi P."/>
            <person name="Gross S."/>
            <person name="Joshi V."/>
            <person name="Fowler G."/>
            <person name="Nazareth L."/>
            <person name="Reid J."/>
            <person name="Worley K."/>
            <person name="Petrosino J."/>
            <person name="Highlander S."/>
            <person name="Gibbs R."/>
        </authorList>
    </citation>
    <scope>NUCLEOTIDE SEQUENCE [LARGE SCALE GENOMIC DNA]</scope>
    <source>
        <strain evidence="2">DSM 15272</strain>
    </source>
</reference>
<name>E2SF49_9ACTN</name>
<dbReference type="Pfam" id="PF08240">
    <property type="entry name" value="ADH_N"/>
    <property type="match status" value="1"/>
</dbReference>
<accession>E2SF49</accession>
<sequence length="317" mass="32942">MRAAQITSLDGPEAVTVAEVPEPVPTDDQVLIRVRAAGVAFPEVLQSRGQYQFKPDLPFVPGAEVAGEVVSAPAGSEFSVGDRVAGLSLIGGFAEQVAVQADLVFPLPANVSFEAGASVVFNYGTAYFALIERGRMQPGESVLVHGAAGGVGTAAIQVAKAFGAGRVVAVTSTEAKGEVAVAAGADEYVLAEGFRGALGDKVDLVVDPVGGDRFTDSLRSLREDGRLLVIGFTAGEIPTVQVNRLLLNNISVVGVGWGAYALSKPGHVRTEWDALHPHLESGALDPVISSTRPLDETVDALLELDQRRATGKVLLIP</sequence>
<dbReference type="InterPro" id="IPR051397">
    <property type="entry name" value="Zn-ADH-like_protein"/>
</dbReference>
<dbReference type="Gene3D" id="3.90.180.10">
    <property type="entry name" value="Medium-chain alcohol dehydrogenases, catalytic domain"/>
    <property type="match status" value="1"/>
</dbReference>
<keyword evidence="3" id="KW-1185">Reference proteome</keyword>
<dbReference type="SUPFAM" id="SSF50129">
    <property type="entry name" value="GroES-like"/>
    <property type="match status" value="1"/>
</dbReference>
<dbReference type="HOGENOM" id="CLU_026673_3_1_11"/>
<dbReference type="CDD" id="cd08241">
    <property type="entry name" value="QOR1"/>
    <property type="match status" value="1"/>
</dbReference>
<dbReference type="InterPro" id="IPR011032">
    <property type="entry name" value="GroES-like_sf"/>
</dbReference>
<comment type="caution">
    <text evidence="2">The sequence shown here is derived from an EMBL/GenBank/DDBJ whole genome shotgun (WGS) entry which is preliminary data.</text>
</comment>
<dbReference type="RefSeq" id="WP_007079497.1">
    <property type="nucleotide sequence ID" value="NZ_CM001024.1"/>
</dbReference>
<dbReference type="AlphaFoldDB" id="E2SF49"/>
<dbReference type="STRING" id="585531.HMPREF0063_12658"/>
<dbReference type="EMBL" id="ACLF03000011">
    <property type="protein sequence ID" value="EFQ82134.1"/>
    <property type="molecule type" value="Genomic_DNA"/>
</dbReference>
<dbReference type="Pfam" id="PF00107">
    <property type="entry name" value="ADH_zinc_N"/>
    <property type="match status" value="1"/>
</dbReference>
<dbReference type="InterPro" id="IPR020843">
    <property type="entry name" value="ER"/>
</dbReference>
<dbReference type="InterPro" id="IPR013154">
    <property type="entry name" value="ADH-like_N"/>
</dbReference>
<dbReference type="Gene3D" id="3.40.50.720">
    <property type="entry name" value="NAD(P)-binding Rossmann-like Domain"/>
    <property type="match status" value="1"/>
</dbReference>
<dbReference type="eggNOG" id="COG0604">
    <property type="taxonomic scope" value="Bacteria"/>
</dbReference>
<evidence type="ECO:0000259" key="1">
    <source>
        <dbReference type="SMART" id="SM00829"/>
    </source>
</evidence>
<dbReference type="InterPro" id="IPR013149">
    <property type="entry name" value="ADH-like_C"/>
</dbReference>
<evidence type="ECO:0000313" key="3">
    <source>
        <dbReference type="Proteomes" id="UP000003111"/>
    </source>
</evidence>
<dbReference type="Proteomes" id="UP000003111">
    <property type="component" value="Unassembled WGS sequence"/>
</dbReference>
<dbReference type="SUPFAM" id="SSF51735">
    <property type="entry name" value="NAD(P)-binding Rossmann-fold domains"/>
    <property type="match status" value="1"/>
</dbReference>